<dbReference type="Pfam" id="PF00455">
    <property type="entry name" value="DeoRC"/>
    <property type="match status" value="1"/>
</dbReference>
<dbReference type="SMART" id="SM01134">
    <property type="entry name" value="DeoRC"/>
    <property type="match status" value="1"/>
</dbReference>
<dbReference type="SUPFAM" id="SSF100950">
    <property type="entry name" value="NagB/RpiA/CoA transferase-like"/>
    <property type="match status" value="1"/>
</dbReference>
<dbReference type="Gene3D" id="1.10.10.10">
    <property type="entry name" value="Winged helix-like DNA-binding domain superfamily/Winged helix DNA-binding domain"/>
    <property type="match status" value="1"/>
</dbReference>
<evidence type="ECO:0000259" key="3">
    <source>
        <dbReference type="PROSITE" id="PS51000"/>
    </source>
</evidence>
<dbReference type="PANTHER" id="PTHR30363">
    <property type="entry name" value="HTH-TYPE TRANSCRIPTIONAL REGULATOR SRLR-RELATED"/>
    <property type="match status" value="1"/>
</dbReference>
<dbReference type="Proteomes" id="UP000273001">
    <property type="component" value="Chromosome"/>
</dbReference>
<proteinExistence type="predicted"/>
<dbReference type="SMART" id="SM00420">
    <property type="entry name" value="HTH_DEOR"/>
    <property type="match status" value="1"/>
</dbReference>
<keyword evidence="5" id="KW-1185">Reference proteome</keyword>
<reference evidence="4 5" key="1">
    <citation type="submission" date="2018-09" db="EMBL/GenBank/DDBJ databases">
        <authorList>
            <person name="Li J."/>
        </authorList>
    </citation>
    <scope>NUCLEOTIDE SEQUENCE [LARGE SCALE GENOMIC DNA]</scope>
    <source>
        <strain evidence="4 5">2129</strain>
    </source>
</reference>
<dbReference type="InterPro" id="IPR050313">
    <property type="entry name" value="Carb_Metab_HTH_regulators"/>
</dbReference>
<evidence type="ECO:0000313" key="4">
    <source>
        <dbReference type="EMBL" id="AYD90756.1"/>
    </source>
</evidence>
<dbReference type="InterPro" id="IPR001034">
    <property type="entry name" value="DeoR_HTH"/>
</dbReference>
<organism evidence="4 5">
    <name type="scientific">Actinomyces lilanjuaniae</name>
    <dbReference type="NCBI Taxonomy" id="2321394"/>
    <lineage>
        <taxon>Bacteria</taxon>
        <taxon>Bacillati</taxon>
        <taxon>Actinomycetota</taxon>
        <taxon>Actinomycetes</taxon>
        <taxon>Actinomycetales</taxon>
        <taxon>Actinomycetaceae</taxon>
        <taxon>Actinomyces</taxon>
    </lineage>
</organism>
<sequence length="249" mass="26642">MAVAETVFARGNVSVEELAALTGVSTMTIYRDLAALEDSGMVQRHRGRVVALASSLHEADADFRLQQNTSAKKSIASAAAALVPHGSSLMMDDSTSGIWLLRAVADLGSMTVVTNSLLVANEIASARSAKLVVTGGEYQPWAHAMMGQYVTEQIASMHADFCFLSASGIAGLSCYHPYQAFAEVKRAMMRSAHTSVLLLDHTKMSRRALFKFADLTDFDHVVVDSGLDPDLVARLREAEVSLVVADPPG</sequence>
<name>A0ABM6Z6S5_9ACTO</name>
<dbReference type="InterPro" id="IPR036390">
    <property type="entry name" value="WH_DNA-bd_sf"/>
</dbReference>
<keyword evidence="1" id="KW-0805">Transcription regulation</keyword>
<dbReference type="EMBL" id="CP032514">
    <property type="protein sequence ID" value="AYD90756.1"/>
    <property type="molecule type" value="Genomic_DNA"/>
</dbReference>
<keyword evidence="2" id="KW-0804">Transcription</keyword>
<gene>
    <name evidence="4" type="ORF">D5R93_02840</name>
</gene>
<accession>A0ABM6Z6S5</accession>
<dbReference type="InterPro" id="IPR036388">
    <property type="entry name" value="WH-like_DNA-bd_sf"/>
</dbReference>
<dbReference type="Pfam" id="PF08220">
    <property type="entry name" value="HTH_DeoR"/>
    <property type="match status" value="1"/>
</dbReference>
<evidence type="ECO:0000256" key="1">
    <source>
        <dbReference type="ARBA" id="ARBA00023015"/>
    </source>
</evidence>
<dbReference type="InterPro" id="IPR014036">
    <property type="entry name" value="DeoR-like_C"/>
</dbReference>
<protein>
    <submittedName>
        <fullName evidence="4">DeoR/GlpR transcriptional regulator</fullName>
    </submittedName>
</protein>
<dbReference type="PROSITE" id="PS51000">
    <property type="entry name" value="HTH_DEOR_2"/>
    <property type="match status" value="1"/>
</dbReference>
<evidence type="ECO:0000256" key="2">
    <source>
        <dbReference type="ARBA" id="ARBA00023163"/>
    </source>
</evidence>
<dbReference type="SUPFAM" id="SSF46785">
    <property type="entry name" value="Winged helix' DNA-binding domain"/>
    <property type="match status" value="1"/>
</dbReference>
<dbReference type="PANTHER" id="PTHR30363:SF44">
    <property type="entry name" value="AGA OPERON TRANSCRIPTIONAL REPRESSOR-RELATED"/>
    <property type="match status" value="1"/>
</dbReference>
<dbReference type="InterPro" id="IPR037171">
    <property type="entry name" value="NagB/RpiA_transferase-like"/>
</dbReference>
<evidence type="ECO:0000313" key="5">
    <source>
        <dbReference type="Proteomes" id="UP000273001"/>
    </source>
</evidence>
<feature type="domain" description="HTH deoR-type" evidence="3">
    <location>
        <begin position="1"/>
        <end position="51"/>
    </location>
</feature>